<accession>A0A0F9MVM0</accession>
<comment type="caution">
    <text evidence="1">The sequence shown here is derived from an EMBL/GenBank/DDBJ whole genome shotgun (WGS) entry which is preliminary data.</text>
</comment>
<dbReference type="AlphaFoldDB" id="A0A0F9MVM0"/>
<organism evidence="1">
    <name type="scientific">marine sediment metagenome</name>
    <dbReference type="NCBI Taxonomy" id="412755"/>
    <lineage>
        <taxon>unclassified sequences</taxon>
        <taxon>metagenomes</taxon>
        <taxon>ecological metagenomes</taxon>
    </lineage>
</organism>
<reference evidence="1" key="1">
    <citation type="journal article" date="2015" name="Nature">
        <title>Complex archaea that bridge the gap between prokaryotes and eukaryotes.</title>
        <authorList>
            <person name="Spang A."/>
            <person name="Saw J.H."/>
            <person name="Jorgensen S.L."/>
            <person name="Zaremba-Niedzwiedzka K."/>
            <person name="Martijn J."/>
            <person name="Lind A.E."/>
            <person name="van Eijk R."/>
            <person name="Schleper C."/>
            <person name="Guy L."/>
            <person name="Ettema T.J."/>
        </authorList>
    </citation>
    <scope>NUCLEOTIDE SEQUENCE</scope>
</reference>
<proteinExistence type="predicted"/>
<evidence type="ECO:0000313" key="1">
    <source>
        <dbReference type="EMBL" id="KKN03462.1"/>
    </source>
</evidence>
<protein>
    <submittedName>
        <fullName evidence="1">Uncharacterized protein</fullName>
    </submittedName>
</protein>
<sequence length="135" mass="15093">MNLPKVYDWGFGDVVELKHLETTFGISKRVALKYLKALRIKPLYFKNDIFFCLSTFNRIMFVLSRPGSPGFLFPASSGKANGKLKEDGFLVVVTDEILEAAKSPQVLAEMLAANGRDSSMVKKLLTHPPAEKEKK</sequence>
<gene>
    <name evidence="1" type="ORF">LCGC14_1107480</name>
</gene>
<name>A0A0F9MVM0_9ZZZZ</name>
<dbReference type="EMBL" id="LAZR01005030">
    <property type="protein sequence ID" value="KKN03462.1"/>
    <property type="molecule type" value="Genomic_DNA"/>
</dbReference>